<dbReference type="InterPro" id="IPR048328">
    <property type="entry name" value="Dyp_perox_C"/>
</dbReference>
<dbReference type="Proteomes" id="UP000620127">
    <property type="component" value="Unassembled WGS sequence"/>
</dbReference>
<evidence type="ECO:0000256" key="1">
    <source>
        <dbReference type="ARBA" id="ARBA00001970"/>
    </source>
</evidence>
<dbReference type="PANTHER" id="PTHR30521">
    <property type="entry name" value="DEFERROCHELATASE/PEROXIDASE"/>
    <property type="match status" value="1"/>
</dbReference>
<organism evidence="8 9">
    <name type="scientific">Undibacterium macrobrachii</name>
    <dbReference type="NCBI Taxonomy" id="1119058"/>
    <lineage>
        <taxon>Bacteria</taxon>
        <taxon>Pseudomonadati</taxon>
        <taxon>Pseudomonadota</taxon>
        <taxon>Betaproteobacteria</taxon>
        <taxon>Burkholderiales</taxon>
        <taxon>Oxalobacteraceae</taxon>
        <taxon>Undibacterium</taxon>
    </lineage>
</organism>
<comment type="cofactor">
    <cofactor evidence="1">
        <name>heme b</name>
        <dbReference type="ChEBI" id="CHEBI:60344"/>
    </cofactor>
</comment>
<dbReference type="PROSITE" id="PS51404">
    <property type="entry name" value="DYP_PEROXIDASE"/>
    <property type="match status" value="1"/>
</dbReference>
<evidence type="ECO:0000256" key="2">
    <source>
        <dbReference type="ARBA" id="ARBA00022559"/>
    </source>
</evidence>
<gene>
    <name evidence="8" type="ORF">GCM10011282_10280</name>
</gene>
<evidence type="ECO:0000313" key="8">
    <source>
        <dbReference type="EMBL" id="GGX05832.1"/>
    </source>
</evidence>
<name>A0ABQ2X9L4_9BURK</name>
<dbReference type="InterPro" id="IPR006314">
    <property type="entry name" value="Dyp_peroxidase"/>
</dbReference>
<evidence type="ECO:0000256" key="5">
    <source>
        <dbReference type="ARBA" id="ARBA00023004"/>
    </source>
</evidence>
<reference evidence="9" key="1">
    <citation type="journal article" date="2019" name="Int. J. Syst. Evol. Microbiol.">
        <title>The Global Catalogue of Microorganisms (GCM) 10K type strain sequencing project: providing services to taxonomists for standard genome sequencing and annotation.</title>
        <authorList>
            <consortium name="The Broad Institute Genomics Platform"/>
            <consortium name="The Broad Institute Genome Sequencing Center for Infectious Disease"/>
            <person name="Wu L."/>
            <person name="Ma J."/>
        </authorList>
    </citation>
    <scope>NUCLEOTIDE SEQUENCE [LARGE SCALE GENOMIC DNA]</scope>
    <source>
        <strain evidence="9">KCTC 23916</strain>
    </source>
</reference>
<feature type="domain" description="Dyp-type peroxidase C-terminal" evidence="7">
    <location>
        <begin position="131"/>
        <end position="287"/>
    </location>
</feature>
<keyword evidence="9" id="KW-1185">Reference proteome</keyword>
<comment type="caution">
    <text evidence="8">The sequence shown here is derived from an EMBL/GenBank/DDBJ whole genome shotgun (WGS) entry which is preliminary data.</text>
</comment>
<keyword evidence="3" id="KW-0479">Metal-binding</keyword>
<dbReference type="NCBIfam" id="TIGR01413">
    <property type="entry name" value="Dyp_perox_fam"/>
    <property type="match status" value="1"/>
</dbReference>
<evidence type="ECO:0000259" key="7">
    <source>
        <dbReference type="Pfam" id="PF20628"/>
    </source>
</evidence>
<sequence>MTMSDFQTEILAPISAHAVYLHCCRQPQALNTEIKQTLIQLQETLASTPAVIGLGASLLNFLKLDIPNMRSFPHLPASHIDMHAFDIDLWVWLKGDDRGDLFHRAREIQTLLAPSFAVQQTVNAFKYKSGHDLTDYEDGTENPQDQAAIACAFIESNNPALHGSSFLAVQRWQHNFSAFDAMSDAQQDAMIGRRRSDNEELDDAPESAHVKRTAQESFSPEAFVLRRSMPWSEQDNAGLYFTAFAHSFDAFEAQLQRMLGLDDGIVDALFQISTPIISSYFWCPPMQKGRLNLSALLST</sequence>
<dbReference type="InterPro" id="IPR011008">
    <property type="entry name" value="Dimeric_a/b-barrel"/>
</dbReference>
<keyword evidence="4" id="KW-0560">Oxidoreductase</keyword>
<dbReference type="Pfam" id="PF20628">
    <property type="entry name" value="Dyp_perox_C"/>
    <property type="match status" value="1"/>
</dbReference>
<protein>
    <recommendedName>
        <fullName evidence="7">Dyp-type peroxidase C-terminal domain-containing protein</fullName>
    </recommendedName>
</protein>
<dbReference type="SUPFAM" id="SSF54909">
    <property type="entry name" value="Dimeric alpha+beta barrel"/>
    <property type="match status" value="1"/>
</dbReference>
<proteinExistence type="predicted"/>
<evidence type="ECO:0000313" key="9">
    <source>
        <dbReference type="Proteomes" id="UP000620127"/>
    </source>
</evidence>
<feature type="region of interest" description="Disordered" evidence="6">
    <location>
        <begin position="192"/>
        <end position="215"/>
    </location>
</feature>
<evidence type="ECO:0000256" key="6">
    <source>
        <dbReference type="SAM" id="MobiDB-lite"/>
    </source>
</evidence>
<dbReference type="EMBL" id="BMYT01000001">
    <property type="protein sequence ID" value="GGX05832.1"/>
    <property type="molecule type" value="Genomic_DNA"/>
</dbReference>
<keyword evidence="2" id="KW-0575">Peroxidase</keyword>
<evidence type="ECO:0000256" key="4">
    <source>
        <dbReference type="ARBA" id="ARBA00023002"/>
    </source>
</evidence>
<dbReference type="PANTHER" id="PTHR30521:SF0">
    <property type="entry name" value="DYP-TYPE PEROXIDASE FAMILY PROTEIN"/>
    <property type="match status" value="1"/>
</dbReference>
<evidence type="ECO:0000256" key="3">
    <source>
        <dbReference type="ARBA" id="ARBA00022723"/>
    </source>
</evidence>
<keyword evidence="5" id="KW-0408">Iron</keyword>
<accession>A0ABQ2X9L4</accession>